<accession>A0AAD8GZJ9</accession>
<keyword evidence="2" id="KW-1185">Reference proteome</keyword>
<dbReference type="AlphaFoldDB" id="A0AAD8GZJ9"/>
<dbReference type="EMBL" id="JAUIZM010000011">
    <property type="protein sequence ID" value="KAK1357684.1"/>
    <property type="molecule type" value="Genomic_DNA"/>
</dbReference>
<protein>
    <submittedName>
        <fullName evidence="1">Uncharacterized protein</fullName>
    </submittedName>
</protein>
<evidence type="ECO:0000313" key="2">
    <source>
        <dbReference type="Proteomes" id="UP001237642"/>
    </source>
</evidence>
<reference evidence="1" key="1">
    <citation type="submission" date="2023-02" db="EMBL/GenBank/DDBJ databases">
        <title>Genome of toxic invasive species Heracleum sosnowskyi carries increased number of genes despite the absence of recent whole-genome duplications.</title>
        <authorList>
            <person name="Schelkunov M."/>
            <person name="Shtratnikova V."/>
            <person name="Makarenko M."/>
            <person name="Klepikova A."/>
            <person name="Omelchenko D."/>
            <person name="Novikova G."/>
            <person name="Obukhova E."/>
            <person name="Bogdanov V."/>
            <person name="Penin A."/>
            <person name="Logacheva M."/>
        </authorList>
    </citation>
    <scope>NUCLEOTIDE SEQUENCE</scope>
    <source>
        <strain evidence="1">Hsosn_3</strain>
        <tissue evidence="1">Leaf</tissue>
    </source>
</reference>
<name>A0AAD8GZJ9_9APIA</name>
<gene>
    <name evidence="1" type="ORF">POM88_050940</name>
</gene>
<proteinExistence type="predicted"/>
<organism evidence="1 2">
    <name type="scientific">Heracleum sosnowskyi</name>
    <dbReference type="NCBI Taxonomy" id="360622"/>
    <lineage>
        <taxon>Eukaryota</taxon>
        <taxon>Viridiplantae</taxon>
        <taxon>Streptophyta</taxon>
        <taxon>Embryophyta</taxon>
        <taxon>Tracheophyta</taxon>
        <taxon>Spermatophyta</taxon>
        <taxon>Magnoliopsida</taxon>
        <taxon>eudicotyledons</taxon>
        <taxon>Gunneridae</taxon>
        <taxon>Pentapetalae</taxon>
        <taxon>asterids</taxon>
        <taxon>campanulids</taxon>
        <taxon>Apiales</taxon>
        <taxon>Apiaceae</taxon>
        <taxon>Apioideae</taxon>
        <taxon>apioid superclade</taxon>
        <taxon>Tordylieae</taxon>
        <taxon>Tordyliinae</taxon>
        <taxon>Heracleum</taxon>
    </lineage>
</organism>
<sequence>MGKCSCSLFSWEGNTGELFSAITCVTEEDRPMLECVKSFVSLADRVRCFEKLFMEFNCHFAGCEGCEGLLSAISNHTDEMNSYPAEFRIRDNSMCKFFLKFSCRGVLYAEDLLEICLGRNSADRYSHVP</sequence>
<comment type="caution">
    <text evidence="1">The sequence shown here is derived from an EMBL/GenBank/DDBJ whole genome shotgun (WGS) entry which is preliminary data.</text>
</comment>
<evidence type="ECO:0000313" key="1">
    <source>
        <dbReference type="EMBL" id="KAK1357684.1"/>
    </source>
</evidence>
<reference evidence="1" key="2">
    <citation type="submission" date="2023-05" db="EMBL/GenBank/DDBJ databases">
        <authorList>
            <person name="Schelkunov M.I."/>
        </authorList>
    </citation>
    <scope>NUCLEOTIDE SEQUENCE</scope>
    <source>
        <strain evidence="1">Hsosn_3</strain>
        <tissue evidence="1">Leaf</tissue>
    </source>
</reference>
<dbReference type="Proteomes" id="UP001237642">
    <property type="component" value="Unassembled WGS sequence"/>
</dbReference>